<keyword evidence="2" id="KW-1185">Reference proteome</keyword>
<dbReference type="AlphaFoldDB" id="A0A2T7PFD4"/>
<comment type="caution">
    <text evidence="1">The sequence shown here is derived from an EMBL/GenBank/DDBJ whole genome shotgun (WGS) entry which is preliminary data.</text>
</comment>
<sequence>MADPEQDRSEAPQNRLRSLGVAFLPSFFPALRVSVFMPVLPLKWLPVSGFCYAKNTSFSRGTKRHLGEFPFSRRRAPWGACADDGCDERCGGKSFVQTPCGEREKERMATWHVVLSYATSPPRGRQR</sequence>
<evidence type="ECO:0000313" key="2">
    <source>
        <dbReference type="Proteomes" id="UP000245119"/>
    </source>
</evidence>
<dbReference type="EMBL" id="PZQS01000004">
    <property type="protein sequence ID" value="PVD32132.1"/>
    <property type="molecule type" value="Genomic_DNA"/>
</dbReference>
<accession>A0A2T7PFD4</accession>
<protein>
    <submittedName>
        <fullName evidence="1">Uncharacterized protein</fullName>
    </submittedName>
</protein>
<reference evidence="1 2" key="1">
    <citation type="submission" date="2018-04" db="EMBL/GenBank/DDBJ databases">
        <title>The genome of golden apple snail Pomacea canaliculata provides insight into stress tolerance and invasive adaptation.</title>
        <authorList>
            <person name="Liu C."/>
            <person name="Liu B."/>
            <person name="Ren Y."/>
            <person name="Zhang Y."/>
            <person name="Wang H."/>
            <person name="Li S."/>
            <person name="Jiang F."/>
            <person name="Yin L."/>
            <person name="Zhang G."/>
            <person name="Qian W."/>
            <person name="Fan W."/>
        </authorList>
    </citation>
    <scope>NUCLEOTIDE SEQUENCE [LARGE SCALE GENOMIC DNA]</scope>
    <source>
        <strain evidence="1">SZHN2017</strain>
        <tissue evidence="1">Muscle</tissue>
    </source>
</reference>
<organism evidence="1 2">
    <name type="scientific">Pomacea canaliculata</name>
    <name type="common">Golden apple snail</name>
    <dbReference type="NCBI Taxonomy" id="400727"/>
    <lineage>
        <taxon>Eukaryota</taxon>
        <taxon>Metazoa</taxon>
        <taxon>Spiralia</taxon>
        <taxon>Lophotrochozoa</taxon>
        <taxon>Mollusca</taxon>
        <taxon>Gastropoda</taxon>
        <taxon>Caenogastropoda</taxon>
        <taxon>Architaenioglossa</taxon>
        <taxon>Ampullarioidea</taxon>
        <taxon>Ampullariidae</taxon>
        <taxon>Pomacea</taxon>
    </lineage>
</organism>
<evidence type="ECO:0000313" key="1">
    <source>
        <dbReference type="EMBL" id="PVD32132.1"/>
    </source>
</evidence>
<name>A0A2T7PFD4_POMCA</name>
<dbReference type="Proteomes" id="UP000245119">
    <property type="component" value="Linkage Group LG4"/>
</dbReference>
<proteinExistence type="predicted"/>
<gene>
    <name evidence="1" type="ORF">C0Q70_07560</name>
</gene>